<evidence type="ECO:0000313" key="4">
    <source>
        <dbReference type="Proteomes" id="UP001359886"/>
    </source>
</evidence>
<dbReference type="Pfam" id="PF13524">
    <property type="entry name" value="Glyco_trans_1_2"/>
    <property type="match status" value="1"/>
</dbReference>
<evidence type="ECO:0000313" key="3">
    <source>
        <dbReference type="EMBL" id="MEJ8566659.1"/>
    </source>
</evidence>
<proteinExistence type="predicted"/>
<dbReference type="EMBL" id="JAZHOG010000002">
    <property type="protein sequence ID" value="MEJ8566659.1"/>
    <property type="molecule type" value="Genomic_DNA"/>
</dbReference>
<keyword evidence="4" id="KW-1185">Reference proteome</keyword>
<gene>
    <name evidence="3" type="ORF">V3330_03375</name>
</gene>
<dbReference type="Gene3D" id="3.40.50.2000">
    <property type="entry name" value="Glycogen Phosphorylase B"/>
    <property type="match status" value="1"/>
</dbReference>
<evidence type="ECO:0000256" key="1">
    <source>
        <dbReference type="SAM" id="MobiDB-lite"/>
    </source>
</evidence>
<name>A0AAW9RCM2_9GAMM</name>
<dbReference type="InterPro" id="IPR055259">
    <property type="entry name" value="YkvP/CgeB_Glyco_trans-like"/>
</dbReference>
<dbReference type="Proteomes" id="UP001359886">
    <property type="component" value="Unassembled WGS sequence"/>
</dbReference>
<comment type="caution">
    <text evidence="3">The sequence shown here is derived from an EMBL/GenBank/DDBJ whole genome shotgun (WGS) entry which is preliminary data.</text>
</comment>
<protein>
    <submittedName>
        <fullName evidence="3">Glycosyltransferase</fullName>
    </submittedName>
</protein>
<evidence type="ECO:0000259" key="2">
    <source>
        <dbReference type="Pfam" id="PF13524"/>
    </source>
</evidence>
<feature type="region of interest" description="Disordered" evidence="1">
    <location>
        <begin position="450"/>
        <end position="472"/>
    </location>
</feature>
<sequence length="505" mass="55824">MNSPFQRILFSTHTARHYMPPPGYAADCVVCGPDYENAFSVDGRVRSLRTPTAAPYDIAALIGSLPAAERPELLLARVDGFMRNQPANLAGVDLPSVLIFGDSHHGTAPLERLIDYATAEPYDFYVVDHKRQHAHWYAEAGLGPLAWIPALLLADDFRQPAGPTRPEACFVGQTGKHHPLRVRLLNAIRSSGLPLQVGRMPQKRAYSTYNRTRISLNCSLNGDLNLRNFEVLAAGGFLLTDRLSTLAGLDDLFTDGQDLVTYDDADDLTGKIRKYLEHSEERDRIAAHGHATVRRLFSLEERTRRLTGLVRDGRIEPANSVLGDRRIGRYASRSGAHFRFRLRIYQWAQELHRRRNGLSVVCSNDSDVRLCCDLADLSRVRLQRDTRSEQDRQLIRQCGLADVVEPVGMPAREEQTGRPVIVLCRAHEALALHDRRAPDAIIVTDFTRDGEPDETAAKSGAGTACSEPRPGDGLAAALAERGLIPDPAVGGVYARRDLADGRPPA</sequence>
<reference evidence="3 4" key="1">
    <citation type="submission" date="2024-02" db="EMBL/GenBank/DDBJ databases">
        <title>A novel Wenzhouxiangellaceae bacterium, isolated from coastal sediments.</title>
        <authorList>
            <person name="Du Z.-J."/>
            <person name="Ye Y.-Q."/>
            <person name="Zhang X.-Y."/>
        </authorList>
    </citation>
    <scope>NUCLEOTIDE SEQUENCE [LARGE SCALE GENOMIC DNA]</scope>
    <source>
        <strain evidence="3 4">CH-27</strain>
    </source>
</reference>
<organism evidence="3 4">
    <name type="scientific">Elongatibacter sediminis</name>
    <dbReference type="NCBI Taxonomy" id="3119006"/>
    <lineage>
        <taxon>Bacteria</taxon>
        <taxon>Pseudomonadati</taxon>
        <taxon>Pseudomonadota</taxon>
        <taxon>Gammaproteobacteria</taxon>
        <taxon>Chromatiales</taxon>
        <taxon>Wenzhouxiangellaceae</taxon>
        <taxon>Elongatibacter</taxon>
    </lineage>
</organism>
<dbReference type="SUPFAM" id="SSF53756">
    <property type="entry name" value="UDP-Glycosyltransferase/glycogen phosphorylase"/>
    <property type="match status" value="1"/>
</dbReference>
<feature type="domain" description="Spore protein YkvP/CgeB glycosyl transferase-like" evidence="2">
    <location>
        <begin position="197"/>
        <end position="306"/>
    </location>
</feature>
<dbReference type="AlphaFoldDB" id="A0AAW9RCM2"/>
<accession>A0AAW9RCM2</accession>
<dbReference type="RefSeq" id="WP_354693981.1">
    <property type="nucleotide sequence ID" value="NZ_JAZHOG010000002.1"/>
</dbReference>